<dbReference type="HOGENOM" id="CLU_2185842_0_0_1"/>
<dbReference type="EMBL" id="KK208925">
    <property type="protein sequence ID" value="EZF69760.1"/>
    <property type="molecule type" value="Genomic_DNA"/>
</dbReference>
<evidence type="ECO:0000313" key="1">
    <source>
        <dbReference type="EMBL" id="EZF69760.1"/>
    </source>
</evidence>
<organism evidence="1 2">
    <name type="scientific">Trichophyton soudanense CBS 452.61</name>
    <dbReference type="NCBI Taxonomy" id="1215331"/>
    <lineage>
        <taxon>Eukaryota</taxon>
        <taxon>Fungi</taxon>
        <taxon>Dikarya</taxon>
        <taxon>Ascomycota</taxon>
        <taxon>Pezizomycotina</taxon>
        <taxon>Eurotiomycetes</taxon>
        <taxon>Eurotiomycetidae</taxon>
        <taxon>Onygenales</taxon>
        <taxon>Arthrodermataceae</taxon>
        <taxon>Trichophyton</taxon>
    </lineage>
</organism>
<name>A0A022XGB5_TRISD</name>
<evidence type="ECO:0000313" key="2">
    <source>
        <dbReference type="Proteomes" id="UP000023623"/>
    </source>
</evidence>
<sequence>MDVLLLSRGVKDKTPIKRDSGGGQREDVLWTVDAGQGHGRLAEGDARERVAGCFPAAFDGDGRGQLLMVVNVSLAAVRSKSRTWADGAKVWLVRESKKGCGGAALPANP</sequence>
<dbReference type="Proteomes" id="UP000023623">
    <property type="component" value="Unassembled WGS sequence"/>
</dbReference>
<proteinExistence type="predicted"/>
<keyword evidence="2" id="KW-1185">Reference proteome</keyword>
<accession>A0A022XGB5</accession>
<gene>
    <name evidence="1" type="ORF">H105_07882</name>
</gene>
<reference evidence="1 2" key="1">
    <citation type="submission" date="2014-02" db="EMBL/GenBank/DDBJ databases">
        <title>The Genome Sequence of Trichophyton rubrum (morphotype soudanense) CBS 452.61.</title>
        <authorList>
            <consortium name="The Broad Institute Genomics Platform"/>
            <person name="Cuomo C.A."/>
            <person name="White T.C."/>
            <person name="Graser Y."/>
            <person name="Martinez-Rossi N."/>
            <person name="Heitman J."/>
            <person name="Young S.K."/>
            <person name="Zeng Q."/>
            <person name="Gargeya S."/>
            <person name="Abouelleil A."/>
            <person name="Alvarado L."/>
            <person name="Chapman S.B."/>
            <person name="Gainer-Dewar J."/>
            <person name="Goldberg J."/>
            <person name="Griggs A."/>
            <person name="Gujja S."/>
            <person name="Hansen M."/>
            <person name="Howarth C."/>
            <person name="Imamovic A."/>
            <person name="Larimer J."/>
            <person name="Martinez D."/>
            <person name="Murphy C."/>
            <person name="Pearson M.D."/>
            <person name="Persinoti G."/>
            <person name="Poon T."/>
            <person name="Priest M."/>
            <person name="Roberts A.D."/>
            <person name="Saif S."/>
            <person name="Shea T.D."/>
            <person name="Sykes S.N."/>
            <person name="Wortman J."/>
            <person name="Nusbaum C."/>
            <person name="Birren B."/>
        </authorList>
    </citation>
    <scope>NUCLEOTIDE SEQUENCE [LARGE SCALE GENOMIC DNA]</scope>
    <source>
        <strain evidence="1 2">CBS 452.61</strain>
    </source>
</reference>
<protein>
    <submittedName>
        <fullName evidence="1">Uncharacterized protein</fullName>
    </submittedName>
</protein>
<dbReference type="AlphaFoldDB" id="A0A022XGB5"/>